<keyword evidence="2" id="KW-1185">Reference proteome</keyword>
<evidence type="ECO:0000313" key="1">
    <source>
        <dbReference type="EMBL" id="KAH7970556.1"/>
    </source>
</evidence>
<organism evidence="1 2">
    <name type="scientific">Dermacentor silvarum</name>
    <name type="common">Tick</name>
    <dbReference type="NCBI Taxonomy" id="543639"/>
    <lineage>
        <taxon>Eukaryota</taxon>
        <taxon>Metazoa</taxon>
        <taxon>Ecdysozoa</taxon>
        <taxon>Arthropoda</taxon>
        <taxon>Chelicerata</taxon>
        <taxon>Arachnida</taxon>
        <taxon>Acari</taxon>
        <taxon>Parasitiformes</taxon>
        <taxon>Ixodida</taxon>
        <taxon>Ixodoidea</taxon>
        <taxon>Ixodidae</taxon>
        <taxon>Rhipicephalinae</taxon>
        <taxon>Dermacentor</taxon>
    </lineage>
</organism>
<dbReference type="Proteomes" id="UP000821865">
    <property type="component" value="Chromosome 11"/>
</dbReference>
<reference evidence="1" key="1">
    <citation type="submission" date="2020-05" db="EMBL/GenBank/DDBJ databases">
        <title>Large-scale comparative analyses of tick genomes elucidate their genetic diversity and vector capacities.</title>
        <authorList>
            <person name="Jia N."/>
            <person name="Wang J."/>
            <person name="Shi W."/>
            <person name="Du L."/>
            <person name="Sun Y."/>
            <person name="Zhan W."/>
            <person name="Jiang J."/>
            <person name="Wang Q."/>
            <person name="Zhang B."/>
            <person name="Ji P."/>
            <person name="Sakyi L.B."/>
            <person name="Cui X."/>
            <person name="Yuan T."/>
            <person name="Jiang B."/>
            <person name="Yang W."/>
            <person name="Lam T.T.-Y."/>
            <person name="Chang Q."/>
            <person name="Ding S."/>
            <person name="Wang X."/>
            <person name="Zhu J."/>
            <person name="Ruan X."/>
            <person name="Zhao L."/>
            <person name="Wei J."/>
            <person name="Que T."/>
            <person name="Du C."/>
            <person name="Cheng J."/>
            <person name="Dai P."/>
            <person name="Han X."/>
            <person name="Huang E."/>
            <person name="Gao Y."/>
            <person name="Liu J."/>
            <person name="Shao H."/>
            <person name="Ye R."/>
            <person name="Li L."/>
            <person name="Wei W."/>
            <person name="Wang X."/>
            <person name="Wang C."/>
            <person name="Yang T."/>
            <person name="Huo Q."/>
            <person name="Li W."/>
            <person name="Guo W."/>
            <person name="Chen H."/>
            <person name="Zhou L."/>
            <person name="Ni X."/>
            <person name="Tian J."/>
            <person name="Zhou Y."/>
            <person name="Sheng Y."/>
            <person name="Liu T."/>
            <person name="Pan Y."/>
            <person name="Xia L."/>
            <person name="Li J."/>
            <person name="Zhao F."/>
            <person name="Cao W."/>
        </authorList>
    </citation>
    <scope>NUCLEOTIDE SEQUENCE</scope>
    <source>
        <strain evidence="1">Dsil-2018</strain>
    </source>
</reference>
<accession>A0ACB8DIS2</accession>
<comment type="caution">
    <text evidence="1">The sequence shown here is derived from an EMBL/GenBank/DDBJ whole genome shotgun (WGS) entry which is preliminary data.</text>
</comment>
<dbReference type="EMBL" id="CM023480">
    <property type="protein sequence ID" value="KAH7970556.1"/>
    <property type="molecule type" value="Genomic_DNA"/>
</dbReference>
<evidence type="ECO:0000313" key="2">
    <source>
        <dbReference type="Proteomes" id="UP000821865"/>
    </source>
</evidence>
<protein>
    <submittedName>
        <fullName evidence="1">Uncharacterized protein</fullName>
    </submittedName>
</protein>
<sequence length="167" mass="19349">MTSIRERLYIVSRNYNITTRNRCHSAIKTAALRHDTIVVALRTHLGGVDGPPVEFKSVFTTSRTGAHRRDNAVTYKLHPRFYPVQRKLMYIDDYRRCLILVERIGYNGRGCQLLMTESAVDYPVPKFCMLLYHHYCPGPKVLLYQPDCKIQDAFLAHKTSAGRQIQY</sequence>
<name>A0ACB8DIS2_DERSI</name>
<gene>
    <name evidence="1" type="ORF">HPB49_010413</name>
</gene>
<proteinExistence type="predicted"/>